<evidence type="ECO:0000256" key="3">
    <source>
        <dbReference type="ARBA" id="ARBA00023163"/>
    </source>
</evidence>
<evidence type="ECO:0000313" key="8">
    <source>
        <dbReference type="Proteomes" id="UP000190044"/>
    </source>
</evidence>
<feature type="region of interest" description="Disordered" evidence="5">
    <location>
        <begin position="1"/>
        <end position="36"/>
    </location>
</feature>
<dbReference type="Gene3D" id="1.10.357.10">
    <property type="entry name" value="Tetracycline Repressor, domain 2"/>
    <property type="match status" value="1"/>
</dbReference>
<dbReference type="PROSITE" id="PS50977">
    <property type="entry name" value="HTH_TETR_2"/>
    <property type="match status" value="1"/>
</dbReference>
<evidence type="ECO:0000256" key="1">
    <source>
        <dbReference type="ARBA" id="ARBA00023015"/>
    </source>
</evidence>
<proteinExistence type="predicted"/>
<dbReference type="AlphaFoldDB" id="A0A1T5GT03"/>
<dbReference type="InterPro" id="IPR009057">
    <property type="entry name" value="Homeodomain-like_sf"/>
</dbReference>
<protein>
    <submittedName>
        <fullName evidence="7">Transcriptional regulator, TetR family</fullName>
    </submittedName>
</protein>
<evidence type="ECO:0000259" key="6">
    <source>
        <dbReference type="PROSITE" id="PS50977"/>
    </source>
</evidence>
<feature type="DNA-binding region" description="H-T-H motif" evidence="4">
    <location>
        <begin position="40"/>
        <end position="59"/>
    </location>
</feature>
<gene>
    <name evidence="7" type="ORF">SAMN06295937_11043</name>
</gene>
<keyword evidence="8" id="KW-1185">Reference proteome</keyword>
<reference evidence="8" key="1">
    <citation type="submission" date="2017-02" db="EMBL/GenBank/DDBJ databases">
        <authorList>
            <person name="Varghese N."/>
            <person name="Submissions S."/>
        </authorList>
    </citation>
    <scope>NUCLEOTIDE SEQUENCE [LARGE SCALE GENOMIC DNA]</scope>
    <source>
        <strain evidence="8">R11H</strain>
    </source>
</reference>
<feature type="compositionally biased region" description="Polar residues" evidence="5">
    <location>
        <begin position="1"/>
        <end position="14"/>
    </location>
</feature>
<evidence type="ECO:0000256" key="4">
    <source>
        <dbReference type="PROSITE-ProRule" id="PRU00335"/>
    </source>
</evidence>
<dbReference type="PANTHER" id="PTHR30055:SF234">
    <property type="entry name" value="HTH-TYPE TRANSCRIPTIONAL REGULATOR BETI"/>
    <property type="match status" value="1"/>
</dbReference>
<keyword evidence="3" id="KW-0804">Transcription</keyword>
<dbReference type="RefSeq" id="WP_217699178.1">
    <property type="nucleotide sequence ID" value="NZ_FUYP01000104.1"/>
</dbReference>
<dbReference type="EMBL" id="FUYP01000104">
    <property type="protein sequence ID" value="SKC11499.1"/>
    <property type="molecule type" value="Genomic_DNA"/>
</dbReference>
<evidence type="ECO:0000313" key="7">
    <source>
        <dbReference type="EMBL" id="SKC11499.1"/>
    </source>
</evidence>
<sequence length="212" mass="24553">RPPIQSESYESQQILREKPKMSPRQNSSTRPRTAGFRSTTVEQIAELAGTTVPTFYRHFKSKDDLFGPLRDHLCTEVDQVTMKLDDIDVRDLAAVRGWLDTYMVMWTRVHRLCEAYWEAAHSNDDHAREVFPIAMGGVKVMQKILARVDPDAREKMEMHLVFIFLSIDRIISAVAVEDNSSQANKIMDYLAHFIWSILNNYAPIQNTDKFYK</sequence>
<feature type="non-terminal residue" evidence="7">
    <location>
        <position position="1"/>
    </location>
</feature>
<dbReference type="GO" id="GO:0000976">
    <property type="term" value="F:transcription cis-regulatory region binding"/>
    <property type="evidence" value="ECO:0007669"/>
    <property type="project" value="TreeGrafter"/>
</dbReference>
<organism evidence="7 8">
    <name type="scientific">Sphingopyxis flava</name>
    <dbReference type="NCBI Taxonomy" id="1507287"/>
    <lineage>
        <taxon>Bacteria</taxon>
        <taxon>Pseudomonadati</taxon>
        <taxon>Pseudomonadota</taxon>
        <taxon>Alphaproteobacteria</taxon>
        <taxon>Sphingomonadales</taxon>
        <taxon>Sphingomonadaceae</taxon>
        <taxon>Sphingopyxis</taxon>
    </lineage>
</organism>
<dbReference type="Proteomes" id="UP000190044">
    <property type="component" value="Unassembled WGS sequence"/>
</dbReference>
<feature type="domain" description="HTH tetR-type" evidence="6">
    <location>
        <begin position="17"/>
        <end position="77"/>
    </location>
</feature>
<evidence type="ECO:0000256" key="2">
    <source>
        <dbReference type="ARBA" id="ARBA00023125"/>
    </source>
</evidence>
<dbReference type="GO" id="GO:0003700">
    <property type="term" value="F:DNA-binding transcription factor activity"/>
    <property type="evidence" value="ECO:0007669"/>
    <property type="project" value="TreeGrafter"/>
</dbReference>
<feature type="compositionally biased region" description="Polar residues" evidence="5">
    <location>
        <begin position="23"/>
        <end position="36"/>
    </location>
</feature>
<keyword evidence="1" id="KW-0805">Transcription regulation</keyword>
<dbReference type="InterPro" id="IPR001647">
    <property type="entry name" value="HTH_TetR"/>
</dbReference>
<dbReference type="PANTHER" id="PTHR30055">
    <property type="entry name" value="HTH-TYPE TRANSCRIPTIONAL REGULATOR RUTR"/>
    <property type="match status" value="1"/>
</dbReference>
<accession>A0A1T5GT03</accession>
<dbReference type="Pfam" id="PF00440">
    <property type="entry name" value="TetR_N"/>
    <property type="match status" value="1"/>
</dbReference>
<dbReference type="InterPro" id="IPR050109">
    <property type="entry name" value="HTH-type_TetR-like_transc_reg"/>
</dbReference>
<name>A0A1T5GT03_9SPHN</name>
<evidence type="ECO:0000256" key="5">
    <source>
        <dbReference type="SAM" id="MobiDB-lite"/>
    </source>
</evidence>
<keyword evidence="2 4" id="KW-0238">DNA-binding</keyword>
<dbReference type="SUPFAM" id="SSF46689">
    <property type="entry name" value="Homeodomain-like"/>
    <property type="match status" value="1"/>
</dbReference>